<comment type="similarity">
    <text evidence="1">Belongs to the EMC8/EMC9 family.</text>
</comment>
<evidence type="ECO:0000313" key="4">
    <source>
        <dbReference type="Proteomes" id="UP000237144"/>
    </source>
</evidence>
<evidence type="ECO:0000256" key="1">
    <source>
        <dbReference type="ARBA" id="ARBA00007461"/>
    </source>
</evidence>
<accession>A0A2S5B424</accession>
<evidence type="ECO:0000313" key="3">
    <source>
        <dbReference type="EMBL" id="POY71451.1"/>
    </source>
</evidence>
<dbReference type="GO" id="GO:0072546">
    <property type="term" value="C:EMC complex"/>
    <property type="evidence" value="ECO:0007669"/>
    <property type="project" value="InterPro"/>
</dbReference>
<dbReference type="STRING" id="741276.A0A2S5B424"/>
<dbReference type="PANTHER" id="PTHR12941">
    <property type="entry name" value="ER MEMBRANE PROTEIN COMPLEX"/>
    <property type="match status" value="1"/>
</dbReference>
<dbReference type="AlphaFoldDB" id="A0A2S5B424"/>
<protein>
    <recommendedName>
        <fullName evidence="2">MPN domain-containing protein</fullName>
    </recommendedName>
</protein>
<dbReference type="EMBL" id="PJQD01000085">
    <property type="protein sequence ID" value="POY71451.1"/>
    <property type="molecule type" value="Genomic_DNA"/>
</dbReference>
<sequence>MATIAPLAYLKVVLHAAKYPAQTVIGLLVGTVDASSNSSTVTDTIPLLHQWTDLSPMAEAALQLASPALSCPRLHQQKLVFLGLYVANERLGDQSIPHGAQKIADALRKERPSAFVVVVDNEKLASREPAFIPYIAAAKSGNWQQTSLASAKITLSDASIPSKALEAARQGQSAALHDFDDYLADPSADWLENAAVQVQ</sequence>
<organism evidence="3 4">
    <name type="scientific">Rhodotorula taiwanensis</name>
    <dbReference type="NCBI Taxonomy" id="741276"/>
    <lineage>
        <taxon>Eukaryota</taxon>
        <taxon>Fungi</taxon>
        <taxon>Dikarya</taxon>
        <taxon>Basidiomycota</taxon>
        <taxon>Pucciniomycotina</taxon>
        <taxon>Microbotryomycetes</taxon>
        <taxon>Sporidiobolales</taxon>
        <taxon>Sporidiobolaceae</taxon>
        <taxon>Rhodotorula</taxon>
    </lineage>
</organism>
<dbReference type="Pfam" id="PF03665">
    <property type="entry name" value="UPF0172"/>
    <property type="match status" value="1"/>
</dbReference>
<name>A0A2S5B424_9BASI</name>
<dbReference type="InterPro" id="IPR005366">
    <property type="entry name" value="EMC8/9"/>
</dbReference>
<proteinExistence type="inferred from homology"/>
<dbReference type="InterPro" id="IPR037518">
    <property type="entry name" value="MPN"/>
</dbReference>
<feature type="domain" description="MPN" evidence="2">
    <location>
        <begin position="2"/>
        <end position="143"/>
    </location>
</feature>
<comment type="caution">
    <text evidence="3">The sequence shown here is derived from an EMBL/GenBank/DDBJ whole genome shotgun (WGS) entry which is preliminary data.</text>
</comment>
<dbReference type="CDD" id="cd08060">
    <property type="entry name" value="MPN_UPF0172"/>
    <property type="match status" value="1"/>
</dbReference>
<reference evidence="3 4" key="1">
    <citation type="journal article" date="2018" name="Front. Microbiol.">
        <title>Prospects for Fungal Bioremediation of Acidic Radioactive Waste Sites: Characterization and Genome Sequence of Rhodotorula taiwanensis MD1149.</title>
        <authorList>
            <person name="Tkavc R."/>
            <person name="Matrosova V.Y."/>
            <person name="Grichenko O.E."/>
            <person name="Gostincar C."/>
            <person name="Volpe R.P."/>
            <person name="Klimenkova P."/>
            <person name="Gaidamakova E.K."/>
            <person name="Zhou C.E."/>
            <person name="Stewart B.J."/>
            <person name="Lyman M.G."/>
            <person name="Malfatti S.A."/>
            <person name="Rubinfeld B."/>
            <person name="Courtot M."/>
            <person name="Singh J."/>
            <person name="Dalgard C.L."/>
            <person name="Hamilton T."/>
            <person name="Frey K.G."/>
            <person name="Gunde-Cimerman N."/>
            <person name="Dugan L."/>
            <person name="Daly M.J."/>
        </authorList>
    </citation>
    <scope>NUCLEOTIDE SEQUENCE [LARGE SCALE GENOMIC DNA]</scope>
    <source>
        <strain evidence="3 4">MD1149</strain>
    </source>
</reference>
<dbReference type="OrthoDB" id="194468at2759"/>
<dbReference type="Gene3D" id="3.40.140.10">
    <property type="entry name" value="Cytidine Deaminase, domain 2"/>
    <property type="match status" value="1"/>
</dbReference>
<evidence type="ECO:0000259" key="2">
    <source>
        <dbReference type="PROSITE" id="PS50249"/>
    </source>
</evidence>
<dbReference type="Proteomes" id="UP000237144">
    <property type="component" value="Unassembled WGS sequence"/>
</dbReference>
<gene>
    <name evidence="3" type="ORF">BMF94_5764</name>
</gene>
<dbReference type="PROSITE" id="PS50249">
    <property type="entry name" value="MPN"/>
    <property type="match status" value="1"/>
</dbReference>
<keyword evidence="4" id="KW-1185">Reference proteome</keyword>
<dbReference type="PANTHER" id="PTHR12941:SF10">
    <property type="entry name" value="ER MEMBRANE PROTEIN COMPLEX SUBUNIT 8_9 HOMOLOG"/>
    <property type="match status" value="1"/>
</dbReference>